<dbReference type="AlphaFoldDB" id="A0A919LAC3"/>
<feature type="region of interest" description="Disordered" evidence="1">
    <location>
        <begin position="1"/>
        <end position="57"/>
    </location>
</feature>
<comment type="caution">
    <text evidence="2">The sequence shown here is derived from an EMBL/GenBank/DDBJ whole genome shotgun (WGS) entry which is preliminary data.</text>
</comment>
<gene>
    <name evidence="2" type="ORF">GCM10018793_69400</name>
</gene>
<dbReference type="Proteomes" id="UP000603708">
    <property type="component" value="Unassembled WGS sequence"/>
</dbReference>
<evidence type="ECO:0000313" key="3">
    <source>
        <dbReference type="Proteomes" id="UP000603708"/>
    </source>
</evidence>
<evidence type="ECO:0000256" key="1">
    <source>
        <dbReference type="SAM" id="MobiDB-lite"/>
    </source>
</evidence>
<protein>
    <submittedName>
        <fullName evidence="2">Uncharacterized protein</fullName>
    </submittedName>
</protein>
<sequence>MTAEDMENAPEIPTAPAPDTGTPLPARRRPPPPNSVFRLRGTLALSRATPRRCRRHA</sequence>
<name>A0A919LAC3_9ACTN</name>
<organism evidence="2 3">
    <name type="scientific">Streptomyces sulfonofaciens</name>
    <dbReference type="NCBI Taxonomy" id="68272"/>
    <lineage>
        <taxon>Bacteria</taxon>
        <taxon>Bacillati</taxon>
        <taxon>Actinomycetota</taxon>
        <taxon>Actinomycetes</taxon>
        <taxon>Kitasatosporales</taxon>
        <taxon>Streptomycetaceae</taxon>
        <taxon>Streptomyces</taxon>
    </lineage>
</organism>
<reference evidence="2" key="1">
    <citation type="journal article" date="2014" name="Int. J. Syst. Evol. Microbiol.">
        <title>Complete genome sequence of Corynebacterium casei LMG S-19264T (=DSM 44701T), isolated from a smear-ripened cheese.</title>
        <authorList>
            <consortium name="US DOE Joint Genome Institute (JGI-PGF)"/>
            <person name="Walter F."/>
            <person name="Albersmeier A."/>
            <person name="Kalinowski J."/>
            <person name="Ruckert C."/>
        </authorList>
    </citation>
    <scope>NUCLEOTIDE SEQUENCE</scope>
    <source>
        <strain evidence="2">JCM 5069</strain>
    </source>
</reference>
<reference evidence="2" key="2">
    <citation type="submission" date="2020-09" db="EMBL/GenBank/DDBJ databases">
        <authorList>
            <person name="Sun Q."/>
            <person name="Ohkuma M."/>
        </authorList>
    </citation>
    <scope>NUCLEOTIDE SEQUENCE</scope>
    <source>
        <strain evidence="2">JCM 5069</strain>
    </source>
</reference>
<keyword evidence="3" id="KW-1185">Reference proteome</keyword>
<accession>A0A919LAC3</accession>
<proteinExistence type="predicted"/>
<dbReference type="EMBL" id="BNCD01000041">
    <property type="protein sequence ID" value="GHH88719.1"/>
    <property type="molecule type" value="Genomic_DNA"/>
</dbReference>
<evidence type="ECO:0000313" key="2">
    <source>
        <dbReference type="EMBL" id="GHH88719.1"/>
    </source>
</evidence>